<name>A0ACA9QQ38_9GLOM</name>
<dbReference type="EMBL" id="CAJVQC010036725">
    <property type="protein sequence ID" value="CAG8761956.1"/>
    <property type="molecule type" value="Genomic_DNA"/>
</dbReference>
<accession>A0ACA9QQ38</accession>
<organism evidence="1 2">
    <name type="scientific">Racocetra persica</name>
    <dbReference type="NCBI Taxonomy" id="160502"/>
    <lineage>
        <taxon>Eukaryota</taxon>
        <taxon>Fungi</taxon>
        <taxon>Fungi incertae sedis</taxon>
        <taxon>Mucoromycota</taxon>
        <taxon>Glomeromycotina</taxon>
        <taxon>Glomeromycetes</taxon>
        <taxon>Diversisporales</taxon>
        <taxon>Gigasporaceae</taxon>
        <taxon>Racocetra</taxon>
    </lineage>
</organism>
<comment type="caution">
    <text evidence="1">The sequence shown here is derived from an EMBL/GenBank/DDBJ whole genome shotgun (WGS) entry which is preliminary data.</text>
</comment>
<dbReference type="Proteomes" id="UP000789920">
    <property type="component" value="Unassembled WGS sequence"/>
</dbReference>
<evidence type="ECO:0000313" key="2">
    <source>
        <dbReference type="Proteomes" id="UP000789920"/>
    </source>
</evidence>
<proteinExistence type="predicted"/>
<keyword evidence="2" id="KW-1185">Reference proteome</keyword>
<reference evidence="1" key="1">
    <citation type="submission" date="2021-06" db="EMBL/GenBank/DDBJ databases">
        <authorList>
            <person name="Kallberg Y."/>
            <person name="Tangrot J."/>
            <person name="Rosling A."/>
        </authorList>
    </citation>
    <scope>NUCLEOTIDE SEQUENCE</scope>
    <source>
        <strain evidence="1">MA461A</strain>
    </source>
</reference>
<evidence type="ECO:0000313" key="1">
    <source>
        <dbReference type="EMBL" id="CAG8761956.1"/>
    </source>
</evidence>
<feature type="non-terminal residue" evidence="1">
    <location>
        <position position="1"/>
    </location>
</feature>
<gene>
    <name evidence="1" type="ORF">RPERSI_LOCUS15329</name>
</gene>
<sequence>ILEEQPDIFTNQEVSEIANNENSTFYISCKRIALIFEPIKQ</sequence>
<feature type="non-terminal residue" evidence="1">
    <location>
        <position position="41"/>
    </location>
</feature>
<protein>
    <submittedName>
        <fullName evidence="1">14196_t:CDS:1</fullName>
    </submittedName>
</protein>